<dbReference type="InterPro" id="IPR036390">
    <property type="entry name" value="WH_DNA-bd_sf"/>
</dbReference>
<evidence type="ECO:0000256" key="2">
    <source>
        <dbReference type="ARBA" id="ARBA00023125"/>
    </source>
</evidence>
<dbReference type="SUPFAM" id="SSF46785">
    <property type="entry name" value="Winged helix' DNA-binding domain"/>
    <property type="match status" value="1"/>
</dbReference>
<dbReference type="CDD" id="cd07377">
    <property type="entry name" value="WHTH_GntR"/>
    <property type="match status" value="1"/>
</dbReference>
<dbReference type="InterPro" id="IPR011711">
    <property type="entry name" value="GntR_C"/>
</dbReference>
<name>A0A845M5R9_9RHOB</name>
<dbReference type="AlphaFoldDB" id="A0A845M5R9"/>
<feature type="domain" description="HTH gntR-type" evidence="4">
    <location>
        <begin position="13"/>
        <end position="80"/>
    </location>
</feature>
<sequence length="252" mass="27885">MEETALSESESTKSQTLTAFLGLRGLIVDGTLAPGSRVSEPLIVERFGVSRTPARAALAQLAEEGLLAKRERSGYEVKSYTEQDVFQAIEIRGMLEGMAARLAAEANVSASHLQAMESVVTELDDVVGRLTTDSEQTEYVHLNNEFHRLLLEASESEMLAMSLERIKALPFGSPNAFVESLSLNHAAVKKVLIMAQEQHRAIVECIRKGEATRAERLAHEHSFCAARYLQLLRAKDEPIPWIAEKAKRANRK</sequence>
<dbReference type="InterPro" id="IPR008920">
    <property type="entry name" value="TF_FadR/GntR_C"/>
</dbReference>
<dbReference type="PANTHER" id="PTHR43537">
    <property type="entry name" value="TRANSCRIPTIONAL REGULATOR, GNTR FAMILY"/>
    <property type="match status" value="1"/>
</dbReference>
<dbReference type="Gene3D" id="1.10.10.10">
    <property type="entry name" value="Winged helix-like DNA-binding domain superfamily/Winged helix DNA-binding domain"/>
    <property type="match status" value="1"/>
</dbReference>
<dbReference type="SUPFAM" id="SSF48008">
    <property type="entry name" value="GntR ligand-binding domain-like"/>
    <property type="match status" value="1"/>
</dbReference>
<dbReference type="Proteomes" id="UP000467322">
    <property type="component" value="Unassembled WGS sequence"/>
</dbReference>
<reference evidence="5 6" key="1">
    <citation type="submission" date="2019-12" db="EMBL/GenBank/DDBJ databases">
        <title>Maritimibacter sp. nov. sp. isolated from sea sand.</title>
        <authorList>
            <person name="Kim J."/>
            <person name="Jeong S.E."/>
            <person name="Jung H.S."/>
            <person name="Jeon C.O."/>
        </authorList>
    </citation>
    <scope>NUCLEOTIDE SEQUENCE [LARGE SCALE GENOMIC DNA]</scope>
    <source>
        <strain evidence="5 6">DP07</strain>
    </source>
</reference>
<dbReference type="Pfam" id="PF00392">
    <property type="entry name" value="GntR"/>
    <property type="match status" value="1"/>
</dbReference>
<keyword evidence="3" id="KW-0804">Transcription</keyword>
<keyword evidence="6" id="KW-1185">Reference proteome</keyword>
<keyword evidence="1" id="KW-0805">Transcription regulation</keyword>
<accession>A0A845M5R9</accession>
<dbReference type="EMBL" id="WTUX01000003">
    <property type="protein sequence ID" value="MZR11704.1"/>
    <property type="molecule type" value="Genomic_DNA"/>
</dbReference>
<dbReference type="GO" id="GO:0003700">
    <property type="term" value="F:DNA-binding transcription factor activity"/>
    <property type="evidence" value="ECO:0007669"/>
    <property type="project" value="InterPro"/>
</dbReference>
<dbReference type="Pfam" id="PF07729">
    <property type="entry name" value="FCD"/>
    <property type="match status" value="1"/>
</dbReference>
<dbReference type="GO" id="GO:0003677">
    <property type="term" value="F:DNA binding"/>
    <property type="evidence" value="ECO:0007669"/>
    <property type="project" value="UniProtKB-KW"/>
</dbReference>
<evidence type="ECO:0000313" key="6">
    <source>
        <dbReference type="Proteomes" id="UP000467322"/>
    </source>
</evidence>
<gene>
    <name evidence="5" type="ORF">GQE99_01530</name>
</gene>
<evidence type="ECO:0000259" key="4">
    <source>
        <dbReference type="PROSITE" id="PS50949"/>
    </source>
</evidence>
<keyword evidence="2" id="KW-0238">DNA-binding</keyword>
<dbReference type="SMART" id="SM00345">
    <property type="entry name" value="HTH_GNTR"/>
    <property type="match status" value="1"/>
</dbReference>
<evidence type="ECO:0000313" key="5">
    <source>
        <dbReference type="EMBL" id="MZR11704.1"/>
    </source>
</evidence>
<dbReference type="PRINTS" id="PR00035">
    <property type="entry name" value="HTHGNTR"/>
</dbReference>
<dbReference type="RefSeq" id="WP_161349829.1">
    <property type="nucleotide sequence ID" value="NZ_WTUX01000003.1"/>
</dbReference>
<organism evidence="5 6">
    <name type="scientific">Maritimibacter harenae</name>
    <dbReference type="NCBI Taxonomy" id="2606218"/>
    <lineage>
        <taxon>Bacteria</taxon>
        <taxon>Pseudomonadati</taxon>
        <taxon>Pseudomonadota</taxon>
        <taxon>Alphaproteobacteria</taxon>
        <taxon>Rhodobacterales</taxon>
        <taxon>Roseobacteraceae</taxon>
        <taxon>Maritimibacter</taxon>
    </lineage>
</organism>
<protein>
    <submittedName>
        <fullName evidence="5">FCD domain-containing protein</fullName>
    </submittedName>
</protein>
<dbReference type="SMART" id="SM00895">
    <property type="entry name" value="FCD"/>
    <property type="match status" value="1"/>
</dbReference>
<dbReference type="InterPro" id="IPR036388">
    <property type="entry name" value="WH-like_DNA-bd_sf"/>
</dbReference>
<dbReference type="PANTHER" id="PTHR43537:SF51">
    <property type="entry name" value="HTH-TYPE TRANSCRIPTIONAL REGULATOR LGOR-RELATED"/>
    <property type="match status" value="1"/>
</dbReference>
<evidence type="ECO:0000256" key="3">
    <source>
        <dbReference type="ARBA" id="ARBA00023163"/>
    </source>
</evidence>
<proteinExistence type="predicted"/>
<comment type="caution">
    <text evidence="5">The sequence shown here is derived from an EMBL/GenBank/DDBJ whole genome shotgun (WGS) entry which is preliminary data.</text>
</comment>
<dbReference type="Gene3D" id="1.20.120.530">
    <property type="entry name" value="GntR ligand-binding domain-like"/>
    <property type="match status" value="1"/>
</dbReference>
<dbReference type="InterPro" id="IPR000524">
    <property type="entry name" value="Tscrpt_reg_HTH_GntR"/>
</dbReference>
<evidence type="ECO:0000256" key="1">
    <source>
        <dbReference type="ARBA" id="ARBA00023015"/>
    </source>
</evidence>
<dbReference type="PROSITE" id="PS50949">
    <property type="entry name" value="HTH_GNTR"/>
    <property type="match status" value="1"/>
</dbReference>